<evidence type="ECO:0000256" key="1">
    <source>
        <dbReference type="ARBA" id="ARBA00000274"/>
    </source>
</evidence>
<evidence type="ECO:0000313" key="4">
    <source>
        <dbReference type="EMBL" id="AJE02665.1"/>
    </source>
</evidence>
<dbReference type="EMBL" id="CP009788">
    <property type="protein sequence ID" value="AJE02665.1"/>
    <property type="molecule type" value="Genomic_DNA"/>
</dbReference>
<accession>A0A0B5BDQ5</accession>
<gene>
    <name evidence="4" type="ORF">GPICK_04145</name>
</gene>
<dbReference type="InterPro" id="IPR005269">
    <property type="entry name" value="LOG"/>
</dbReference>
<evidence type="ECO:0000313" key="5">
    <source>
        <dbReference type="Proteomes" id="UP000057609"/>
    </source>
</evidence>
<dbReference type="GO" id="GO:0008714">
    <property type="term" value="F:AMP nucleosidase activity"/>
    <property type="evidence" value="ECO:0007669"/>
    <property type="project" value="UniProtKB-EC"/>
</dbReference>
<protein>
    <recommendedName>
        <fullName evidence="3">Cytokinin riboside 5'-monophosphate phosphoribohydrolase</fullName>
        <ecNumber evidence="3">3.2.2.n1</ecNumber>
    </recommendedName>
</protein>
<name>A0A0B5BDQ5_9BACT</name>
<organism evidence="4 5">
    <name type="scientific">Geobacter pickeringii</name>
    <dbReference type="NCBI Taxonomy" id="345632"/>
    <lineage>
        <taxon>Bacteria</taxon>
        <taxon>Pseudomonadati</taxon>
        <taxon>Thermodesulfobacteriota</taxon>
        <taxon>Desulfuromonadia</taxon>
        <taxon>Geobacterales</taxon>
        <taxon>Geobacteraceae</taxon>
        <taxon>Geobacter</taxon>
    </lineage>
</organism>
<dbReference type="KEGG" id="gpi:GPICK_04145"/>
<dbReference type="InterPro" id="IPR031100">
    <property type="entry name" value="LOG_fam"/>
</dbReference>
<dbReference type="Pfam" id="PF03641">
    <property type="entry name" value="Lysine_decarbox"/>
    <property type="match status" value="1"/>
</dbReference>
<dbReference type="HOGENOM" id="CLU_058336_4_2_7"/>
<proteinExistence type="inferred from homology"/>
<dbReference type="Gene3D" id="3.40.50.450">
    <property type="match status" value="1"/>
</dbReference>
<dbReference type="PANTHER" id="PTHR31223">
    <property type="entry name" value="LOG FAMILY PROTEIN YJL055W"/>
    <property type="match status" value="1"/>
</dbReference>
<keyword evidence="3" id="KW-0378">Hydrolase</keyword>
<dbReference type="STRING" id="345632.GPICK_04145"/>
<evidence type="ECO:0000256" key="3">
    <source>
        <dbReference type="RuleBase" id="RU363015"/>
    </source>
</evidence>
<dbReference type="Proteomes" id="UP000057609">
    <property type="component" value="Chromosome"/>
</dbReference>
<keyword evidence="5" id="KW-1185">Reference proteome</keyword>
<dbReference type="RefSeq" id="WP_039740742.1">
    <property type="nucleotide sequence ID" value="NZ_CP009788.1"/>
</dbReference>
<keyword evidence="3" id="KW-0203">Cytokinin biosynthesis</keyword>
<evidence type="ECO:0000256" key="2">
    <source>
        <dbReference type="ARBA" id="ARBA00006763"/>
    </source>
</evidence>
<dbReference type="GO" id="GO:0005829">
    <property type="term" value="C:cytosol"/>
    <property type="evidence" value="ECO:0007669"/>
    <property type="project" value="TreeGrafter"/>
</dbReference>
<dbReference type="OrthoDB" id="9801098at2"/>
<dbReference type="AlphaFoldDB" id="A0A0B5BDQ5"/>
<dbReference type="GO" id="GO:0009691">
    <property type="term" value="P:cytokinin biosynthetic process"/>
    <property type="evidence" value="ECO:0007669"/>
    <property type="project" value="UniProtKB-UniRule"/>
</dbReference>
<dbReference type="PANTHER" id="PTHR31223:SF70">
    <property type="entry name" value="LOG FAMILY PROTEIN YJL055W"/>
    <property type="match status" value="1"/>
</dbReference>
<reference evidence="4 5" key="1">
    <citation type="journal article" date="2015" name="Genome Announc.">
        <title>Complete Genome of Geobacter pickeringii G13T, a Metal-Reducing Isolate from Sedimentary Kaolin Deposits.</title>
        <authorList>
            <person name="Badalamenti J.P."/>
            <person name="Bond D.R."/>
        </authorList>
    </citation>
    <scope>NUCLEOTIDE SEQUENCE [LARGE SCALE GENOMIC DNA]</scope>
    <source>
        <strain evidence="4 5">G13</strain>
    </source>
</reference>
<comment type="similarity">
    <text evidence="2 3">Belongs to the LOG family.</text>
</comment>
<dbReference type="EC" id="3.2.2.n1" evidence="3"/>
<dbReference type="NCBIfam" id="TIGR00730">
    <property type="entry name" value="Rossman fold protein, TIGR00730 family"/>
    <property type="match status" value="1"/>
</dbReference>
<sequence>MKRLCVFCGSSPGANGAYREAAEGLGRLLAREGIGLVYGGASVGLMGAVADAALAAGGEVTGVIPRALEEKEIAHPGLTALHVVGSMHERKALMAELSHGFIALPGGMGTFEEFFEVLTWGQLGMHHKPCGLLNVAGYYDRLAAFLDHTVAERFVKGEHREMIIVEADPARLLERFRSYRSPAAKKWLDRESL</sequence>
<dbReference type="SUPFAM" id="SSF102405">
    <property type="entry name" value="MCP/YpsA-like"/>
    <property type="match status" value="1"/>
</dbReference>
<comment type="catalytic activity">
    <reaction evidence="1">
        <text>AMP + H2O = D-ribose 5-phosphate + adenine</text>
        <dbReference type="Rhea" id="RHEA:20129"/>
        <dbReference type="ChEBI" id="CHEBI:15377"/>
        <dbReference type="ChEBI" id="CHEBI:16708"/>
        <dbReference type="ChEBI" id="CHEBI:78346"/>
        <dbReference type="ChEBI" id="CHEBI:456215"/>
        <dbReference type="EC" id="3.2.2.4"/>
    </reaction>
</comment>